<evidence type="ECO:0000313" key="4">
    <source>
        <dbReference type="Proteomes" id="UP001150266"/>
    </source>
</evidence>
<reference evidence="3" key="1">
    <citation type="submission" date="2022-08" db="EMBL/GenBank/DDBJ databases">
        <title>A Global Phylogenomic Analysis of the Shiitake Genus Lentinula.</title>
        <authorList>
            <consortium name="DOE Joint Genome Institute"/>
            <person name="Sierra-Patev S."/>
            <person name="Min B."/>
            <person name="Naranjo-Ortiz M."/>
            <person name="Looney B."/>
            <person name="Konkel Z."/>
            <person name="Slot J.C."/>
            <person name="Sakamoto Y."/>
            <person name="Steenwyk J.L."/>
            <person name="Rokas A."/>
            <person name="Carro J."/>
            <person name="Camarero S."/>
            <person name="Ferreira P."/>
            <person name="Molpeceres G."/>
            <person name="Ruiz-Duenas F.J."/>
            <person name="Serrano A."/>
            <person name="Henrissat B."/>
            <person name="Drula E."/>
            <person name="Hughes K.W."/>
            <person name="Mata J.L."/>
            <person name="Ishikawa N.K."/>
            <person name="Vargas-Isla R."/>
            <person name="Ushijima S."/>
            <person name="Smith C.A."/>
            <person name="Ahrendt S."/>
            <person name="Andreopoulos W."/>
            <person name="He G."/>
            <person name="Labutti K."/>
            <person name="Lipzen A."/>
            <person name="Ng V."/>
            <person name="Riley R."/>
            <person name="Sandor L."/>
            <person name="Barry K."/>
            <person name="Martinez A.T."/>
            <person name="Xiao Y."/>
            <person name="Gibbons J.G."/>
            <person name="Terashima K."/>
            <person name="Grigoriev I.V."/>
            <person name="Hibbett D.S."/>
        </authorList>
    </citation>
    <scope>NUCLEOTIDE SEQUENCE</scope>
    <source>
        <strain evidence="3">JLM2183</strain>
    </source>
</reference>
<dbReference type="Proteomes" id="UP001150266">
    <property type="component" value="Unassembled WGS sequence"/>
</dbReference>
<evidence type="ECO:0000256" key="1">
    <source>
        <dbReference type="SAM" id="MobiDB-lite"/>
    </source>
</evidence>
<feature type="signal peptide" evidence="2">
    <location>
        <begin position="1"/>
        <end position="24"/>
    </location>
</feature>
<feature type="chain" id="PRO_5040734591" evidence="2">
    <location>
        <begin position="25"/>
        <end position="205"/>
    </location>
</feature>
<feature type="region of interest" description="Disordered" evidence="1">
    <location>
        <begin position="55"/>
        <end position="93"/>
    </location>
</feature>
<gene>
    <name evidence="3" type="ORF">J3R30DRAFT_3733982</name>
</gene>
<feature type="compositionally biased region" description="Acidic residues" evidence="1">
    <location>
        <begin position="174"/>
        <end position="193"/>
    </location>
</feature>
<dbReference type="EMBL" id="JAOTPV010000009">
    <property type="protein sequence ID" value="KAJ4478374.1"/>
    <property type="molecule type" value="Genomic_DNA"/>
</dbReference>
<sequence length="205" mass="21882">ILALLLPGPGALLITSVAATSATAASYSGSELSVAGPSLPLGSGALATTVLPSARAGSSTLPDVHPDPLGSNIRNFSGKVSADSPLSPPRTDEGLQTISLLTLQTVIKQEVRTPFEKLLQDQRVITQTSQARSNTSTAQQNTPKHDHRRSARSSKLNHSRSFTVARRAFLDVPTESEEDTTEEEADEQLDSDSDVYRCKNFLSRN</sequence>
<feature type="region of interest" description="Disordered" evidence="1">
    <location>
        <begin position="126"/>
        <end position="193"/>
    </location>
</feature>
<feature type="compositionally biased region" description="Basic residues" evidence="1">
    <location>
        <begin position="145"/>
        <end position="158"/>
    </location>
</feature>
<dbReference type="AlphaFoldDB" id="A0A9W9DMV4"/>
<organism evidence="3 4">
    <name type="scientific">Lentinula aciculospora</name>
    <dbReference type="NCBI Taxonomy" id="153920"/>
    <lineage>
        <taxon>Eukaryota</taxon>
        <taxon>Fungi</taxon>
        <taxon>Dikarya</taxon>
        <taxon>Basidiomycota</taxon>
        <taxon>Agaricomycotina</taxon>
        <taxon>Agaricomycetes</taxon>
        <taxon>Agaricomycetidae</taxon>
        <taxon>Agaricales</taxon>
        <taxon>Marasmiineae</taxon>
        <taxon>Omphalotaceae</taxon>
        <taxon>Lentinula</taxon>
    </lineage>
</organism>
<evidence type="ECO:0000313" key="3">
    <source>
        <dbReference type="EMBL" id="KAJ4478374.1"/>
    </source>
</evidence>
<feature type="non-terminal residue" evidence="3">
    <location>
        <position position="205"/>
    </location>
</feature>
<evidence type="ECO:0000256" key="2">
    <source>
        <dbReference type="SAM" id="SignalP"/>
    </source>
</evidence>
<proteinExistence type="predicted"/>
<protein>
    <submittedName>
        <fullName evidence="3">Uncharacterized protein</fullName>
    </submittedName>
</protein>
<keyword evidence="2" id="KW-0732">Signal</keyword>
<keyword evidence="4" id="KW-1185">Reference proteome</keyword>
<comment type="caution">
    <text evidence="3">The sequence shown here is derived from an EMBL/GenBank/DDBJ whole genome shotgun (WGS) entry which is preliminary data.</text>
</comment>
<feature type="compositionally biased region" description="Polar residues" evidence="1">
    <location>
        <begin position="126"/>
        <end position="142"/>
    </location>
</feature>
<accession>A0A9W9DMV4</accession>
<name>A0A9W9DMV4_9AGAR</name>